<sequence length="222" mass="23802">MSEQSSRMPAASGADAPVTLRGDARRNRERILDAAGELFAARGLDVPTAAIARRAGVGVATLYRRFPTKESLVVAVFAGQFAACVAVVDTALDDPDPWRGFRTVIEYVCLTQARDRGFGAALAAALRDTIDVERERGEAIRGFAELTRRAQASGRLRADFTPADLTLVLMANGGIVADSAEIREAASRRLVAYLIEGFRADRGEPAAPLPPAAPLRLRDVVR</sequence>
<accession>A0A221W8T4</accession>
<dbReference type="EMBL" id="CP022521">
    <property type="protein sequence ID" value="ASO22318.1"/>
    <property type="molecule type" value="Genomic_DNA"/>
</dbReference>
<dbReference type="KEGG" id="ahg:AHOG_23550"/>
<dbReference type="PANTHER" id="PTHR30055:SF234">
    <property type="entry name" value="HTH-TYPE TRANSCRIPTIONAL REGULATOR BETI"/>
    <property type="match status" value="1"/>
</dbReference>
<keyword evidence="1" id="KW-0805">Transcription regulation</keyword>
<keyword evidence="2" id="KW-0238">DNA-binding</keyword>
<dbReference type="Proteomes" id="UP000204221">
    <property type="component" value="Chromosome"/>
</dbReference>
<organism evidence="4 5">
    <name type="scientific">Actinoalloteichus hoggarensis</name>
    <dbReference type="NCBI Taxonomy" id="1470176"/>
    <lineage>
        <taxon>Bacteria</taxon>
        <taxon>Bacillati</taxon>
        <taxon>Actinomycetota</taxon>
        <taxon>Actinomycetes</taxon>
        <taxon>Pseudonocardiales</taxon>
        <taxon>Pseudonocardiaceae</taxon>
        <taxon>Actinoalloteichus</taxon>
    </lineage>
</organism>
<gene>
    <name evidence="4" type="ORF">AHOG_23550</name>
</gene>
<dbReference type="Pfam" id="PF00440">
    <property type="entry name" value="TetR_N"/>
    <property type="match status" value="1"/>
</dbReference>
<evidence type="ECO:0000313" key="4">
    <source>
        <dbReference type="EMBL" id="ASO22318.1"/>
    </source>
</evidence>
<dbReference type="InterPro" id="IPR001647">
    <property type="entry name" value="HTH_TetR"/>
</dbReference>
<dbReference type="PRINTS" id="PR00455">
    <property type="entry name" value="HTHTETR"/>
</dbReference>
<dbReference type="Pfam" id="PF21597">
    <property type="entry name" value="TetR_C_43"/>
    <property type="match status" value="1"/>
</dbReference>
<dbReference type="SUPFAM" id="SSF48498">
    <property type="entry name" value="Tetracyclin repressor-like, C-terminal domain"/>
    <property type="match status" value="1"/>
</dbReference>
<dbReference type="Gene3D" id="1.10.357.10">
    <property type="entry name" value="Tetracycline Repressor, domain 2"/>
    <property type="match status" value="1"/>
</dbReference>
<dbReference type="InterPro" id="IPR049445">
    <property type="entry name" value="TetR_SbtR-like_C"/>
</dbReference>
<protein>
    <submittedName>
        <fullName evidence="4">Transcriptional regulator, TetR family</fullName>
    </submittedName>
</protein>
<dbReference type="AlphaFoldDB" id="A0A221W8T4"/>
<dbReference type="PANTHER" id="PTHR30055">
    <property type="entry name" value="HTH-TYPE TRANSCRIPTIONAL REGULATOR RUTR"/>
    <property type="match status" value="1"/>
</dbReference>
<keyword evidence="3" id="KW-0804">Transcription</keyword>
<keyword evidence="5" id="KW-1185">Reference proteome</keyword>
<reference evidence="4 5" key="1">
    <citation type="submission" date="2017-07" db="EMBL/GenBank/DDBJ databases">
        <title>Complete genome sequence of Actinoalloteichus hoggarensis DSM 45943, type strain of Actinoalloteichus hoggarensis.</title>
        <authorList>
            <person name="Ruckert C."/>
            <person name="Nouioui I."/>
            <person name="Willmese J."/>
            <person name="van Wezel G."/>
            <person name="Klenk H.-P."/>
            <person name="Kalinowski J."/>
            <person name="Zotchev S.B."/>
        </authorList>
    </citation>
    <scope>NUCLEOTIDE SEQUENCE [LARGE SCALE GENOMIC DNA]</scope>
    <source>
        <strain evidence="4 5">DSM 45943</strain>
    </source>
</reference>
<evidence type="ECO:0000256" key="3">
    <source>
        <dbReference type="ARBA" id="ARBA00023163"/>
    </source>
</evidence>
<evidence type="ECO:0000256" key="2">
    <source>
        <dbReference type="ARBA" id="ARBA00023125"/>
    </source>
</evidence>
<dbReference type="RefSeq" id="WP_245856414.1">
    <property type="nucleotide sequence ID" value="NZ_CP022521.1"/>
</dbReference>
<dbReference type="InterPro" id="IPR036271">
    <property type="entry name" value="Tet_transcr_reg_TetR-rel_C_sf"/>
</dbReference>
<evidence type="ECO:0000256" key="1">
    <source>
        <dbReference type="ARBA" id="ARBA00023015"/>
    </source>
</evidence>
<dbReference type="InterPro" id="IPR009057">
    <property type="entry name" value="Homeodomain-like_sf"/>
</dbReference>
<dbReference type="InterPro" id="IPR050109">
    <property type="entry name" value="HTH-type_TetR-like_transc_reg"/>
</dbReference>
<dbReference type="PROSITE" id="PS50977">
    <property type="entry name" value="HTH_TETR_2"/>
    <property type="match status" value="1"/>
</dbReference>
<dbReference type="GO" id="GO:0000976">
    <property type="term" value="F:transcription cis-regulatory region binding"/>
    <property type="evidence" value="ECO:0007669"/>
    <property type="project" value="TreeGrafter"/>
</dbReference>
<proteinExistence type="predicted"/>
<dbReference type="SUPFAM" id="SSF46689">
    <property type="entry name" value="Homeodomain-like"/>
    <property type="match status" value="1"/>
</dbReference>
<name>A0A221W8T4_9PSEU</name>
<evidence type="ECO:0000313" key="5">
    <source>
        <dbReference type="Proteomes" id="UP000204221"/>
    </source>
</evidence>
<dbReference type="GO" id="GO:0003700">
    <property type="term" value="F:DNA-binding transcription factor activity"/>
    <property type="evidence" value="ECO:0007669"/>
    <property type="project" value="TreeGrafter"/>
</dbReference>